<organism evidence="1">
    <name type="scientific">Enterococcus faecium</name>
    <name type="common">Streptococcus faecium</name>
    <dbReference type="NCBI Taxonomy" id="1352"/>
    <lineage>
        <taxon>Bacteria</taxon>
        <taxon>Bacillati</taxon>
        <taxon>Bacillota</taxon>
        <taxon>Bacilli</taxon>
        <taxon>Lactobacillales</taxon>
        <taxon>Enterococcaceae</taxon>
        <taxon>Enterococcus</taxon>
    </lineage>
</organism>
<protein>
    <submittedName>
        <fullName evidence="1">Uncharacterized protein</fullName>
    </submittedName>
</protein>
<accession>A0A0D5MC80</accession>
<sequence>MNIATKLRSERLPDNKKLAWFFCIDTLSKKRCAFMDREVSFRDLSETLHHLIDPAKLNQLAYETGFCQRRSKL</sequence>
<dbReference type="AlphaFoldDB" id="A0A0D5MC80"/>
<evidence type="ECO:0000313" key="1">
    <source>
        <dbReference type="EMBL" id="AJY53552.1"/>
    </source>
</evidence>
<keyword evidence="1" id="KW-0614">Plasmid</keyword>
<proteinExistence type="predicted"/>
<gene>
    <name evidence="1" type="ORF">pEfm12493_068</name>
</gene>
<reference evidence="1" key="1">
    <citation type="journal article" date="2015" name="J. Antimicrob. Chemother.">
        <title>Vancomycin-resistant Enterococcus faecium harbouring vanN in Canada: a case and complete sequence of pEfm12493 harbouring the vanN operon.</title>
        <authorList>
            <person name="Boyd D.A."/>
            <person name="Levesque S."/>
            <person name="Picard A.C."/>
            <person name="Golding G.R."/>
        </authorList>
    </citation>
    <scope>NUCLEOTIDE SEQUENCE</scope>
    <source>
        <strain evidence="1">N12-493</strain>
        <plasmid evidence="1">pEfm12493</plasmid>
    </source>
</reference>
<geneLocation type="plasmid" evidence="1">
    <name>pEfm12493</name>
</geneLocation>
<dbReference type="EMBL" id="KP342511">
    <property type="protein sequence ID" value="AJY53552.1"/>
    <property type="molecule type" value="Genomic_DNA"/>
</dbReference>
<name>A0A0D5MC80_ENTFC</name>